<organism evidence="7 8">
    <name type="scientific">Roseateles flavus</name>
    <dbReference type="NCBI Taxonomy" id="3149041"/>
    <lineage>
        <taxon>Bacteria</taxon>
        <taxon>Pseudomonadati</taxon>
        <taxon>Pseudomonadota</taxon>
        <taxon>Betaproteobacteria</taxon>
        <taxon>Burkholderiales</taxon>
        <taxon>Sphaerotilaceae</taxon>
        <taxon>Roseateles</taxon>
    </lineage>
</organism>
<evidence type="ECO:0000313" key="7">
    <source>
        <dbReference type="EMBL" id="MEO3715773.1"/>
    </source>
</evidence>
<dbReference type="InterPro" id="IPR058626">
    <property type="entry name" value="MdtA-like_b-barrel"/>
</dbReference>
<evidence type="ECO:0000256" key="1">
    <source>
        <dbReference type="ARBA" id="ARBA00004236"/>
    </source>
</evidence>
<dbReference type="Gene3D" id="1.10.287.470">
    <property type="entry name" value="Helix hairpin bin"/>
    <property type="match status" value="1"/>
</dbReference>
<protein>
    <submittedName>
        <fullName evidence="7">Efflux RND transporter periplasmic adaptor subunit</fullName>
    </submittedName>
</protein>
<dbReference type="InterPro" id="IPR006143">
    <property type="entry name" value="RND_pump_MFP"/>
</dbReference>
<dbReference type="NCBIfam" id="TIGR01730">
    <property type="entry name" value="RND_mfp"/>
    <property type="match status" value="1"/>
</dbReference>
<dbReference type="Proteomes" id="UP001462640">
    <property type="component" value="Unassembled WGS sequence"/>
</dbReference>
<evidence type="ECO:0000259" key="6">
    <source>
        <dbReference type="Pfam" id="PF25944"/>
    </source>
</evidence>
<evidence type="ECO:0000256" key="4">
    <source>
        <dbReference type="SAM" id="MobiDB-lite"/>
    </source>
</evidence>
<reference evidence="7 8" key="1">
    <citation type="submission" date="2024-05" db="EMBL/GenBank/DDBJ databases">
        <title>Roseateles sp. 2.12 16S ribosomal RNA gene Genome sequencing and assembly.</title>
        <authorList>
            <person name="Woo H."/>
        </authorList>
    </citation>
    <scope>NUCLEOTIDE SEQUENCE [LARGE SCALE GENOMIC DNA]</scope>
    <source>
        <strain evidence="7 8">2.12</strain>
    </source>
</reference>
<evidence type="ECO:0000256" key="2">
    <source>
        <dbReference type="ARBA" id="ARBA00009477"/>
    </source>
</evidence>
<dbReference type="Gene3D" id="2.40.50.100">
    <property type="match status" value="1"/>
</dbReference>
<dbReference type="SUPFAM" id="SSF111369">
    <property type="entry name" value="HlyD-like secretion proteins"/>
    <property type="match status" value="1"/>
</dbReference>
<evidence type="ECO:0000259" key="5">
    <source>
        <dbReference type="Pfam" id="PF25917"/>
    </source>
</evidence>
<comment type="caution">
    <text evidence="7">The sequence shown here is derived from an EMBL/GenBank/DDBJ whole genome shotgun (WGS) entry which is preliminary data.</text>
</comment>
<keyword evidence="3" id="KW-0175">Coiled coil</keyword>
<dbReference type="EMBL" id="JBDPZC010000019">
    <property type="protein sequence ID" value="MEO3715773.1"/>
    <property type="molecule type" value="Genomic_DNA"/>
</dbReference>
<evidence type="ECO:0000313" key="8">
    <source>
        <dbReference type="Proteomes" id="UP001462640"/>
    </source>
</evidence>
<feature type="domain" description="Multidrug resistance protein MdtA-like barrel-sandwich hybrid" evidence="5">
    <location>
        <begin position="115"/>
        <end position="270"/>
    </location>
</feature>
<name>A0ABV0GKW6_9BURK</name>
<feature type="coiled-coil region" evidence="3">
    <location>
        <begin position="155"/>
        <end position="227"/>
    </location>
</feature>
<comment type="similarity">
    <text evidence="2">Belongs to the membrane fusion protein (MFP) (TC 8.A.1) family.</text>
</comment>
<sequence length="440" mass="47185">MSDSAPTTLVIPPGSHPAAPRIADAPSSDPVDPPAQPGEQPSQPQGPAPAPRRVRSRWRRWRTPLTVLAVLAVAAGGWRLTHPPKPPAAPPVGEVKLADITQLVQASGILQARTKVDVGAQVSGQVQTLHVELGQNVKKGDLLVSLDPEIARSDLAQAEAAVAQQKAQLERMRVDIELTQREVQRQQRLLAGSATAGQEAENAQAQLDKLQADYRGQQASMQRLQADLAKRQLNLGYTRITAPMDGTVVNIPVQAGQTVIAVQITPVMVTLAQLDTITVRARVPEADVSAVKVGQVARFSTLSGEGRQYEGRVRVIQPVPERMGNAVYYNVLFEVDNKDRTLLSDMTVQVNIETGSAKQVPTLPMVALGERDAQGRYEVQLYKPGSEQDAAHKPEKRKVRIGLQDGGKAQVLEGVKPGEKLLLAPVAKKAGDGDAGVTVD</sequence>
<gene>
    <name evidence="7" type="ORF">ABDJ40_23615</name>
</gene>
<comment type="subcellular location">
    <subcellularLocation>
        <location evidence="1">Cell membrane</location>
    </subcellularLocation>
</comment>
<dbReference type="Gene3D" id="2.40.420.20">
    <property type="match status" value="1"/>
</dbReference>
<dbReference type="PANTHER" id="PTHR30469">
    <property type="entry name" value="MULTIDRUG RESISTANCE PROTEIN MDTA"/>
    <property type="match status" value="1"/>
</dbReference>
<evidence type="ECO:0000256" key="3">
    <source>
        <dbReference type="SAM" id="Coils"/>
    </source>
</evidence>
<dbReference type="Pfam" id="PF25944">
    <property type="entry name" value="Beta-barrel_RND"/>
    <property type="match status" value="1"/>
</dbReference>
<feature type="domain" description="Multidrug resistance protein MdtA-like beta-barrel" evidence="6">
    <location>
        <begin position="276"/>
        <end position="355"/>
    </location>
</feature>
<feature type="region of interest" description="Disordered" evidence="4">
    <location>
        <begin position="1"/>
        <end position="54"/>
    </location>
</feature>
<keyword evidence="8" id="KW-1185">Reference proteome</keyword>
<accession>A0ABV0GKW6</accession>
<dbReference type="RefSeq" id="WP_347613443.1">
    <property type="nucleotide sequence ID" value="NZ_JBDPZC010000019.1"/>
</dbReference>
<dbReference type="Pfam" id="PF25917">
    <property type="entry name" value="BSH_RND"/>
    <property type="match status" value="1"/>
</dbReference>
<dbReference type="PANTHER" id="PTHR30469:SF33">
    <property type="entry name" value="SLR1207 PROTEIN"/>
    <property type="match status" value="1"/>
</dbReference>
<proteinExistence type="inferred from homology"/>
<dbReference type="InterPro" id="IPR058625">
    <property type="entry name" value="MdtA-like_BSH"/>
</dbReference>
<dbReference type="Gene3D" id="2.40.30.170">
    <property type="match status" value="1"/>
</dbReference>